<dbReference type="InterPro" id="IPR029063">
    <property type="entry name" value="SAM-dependent_MTases_sf"/>
</dbReference>
<keyword evidence="2 6" id="KW-0698">rRNA processing</keyword>
<dbReference type="AlphaFoldDB" id="A0A1G2HYW0"/>
<dbReference type="GO" id="GO:0005737">
    <property type="term" value="C:cytoplasm"/>
    <property type="evidence" value="ECO:0007669"/>
    <property type="project" value="UniProtKB-SubCell"/>
</dbReference>
<dbReference type="Proteomes" id="UP000176421">
    <property type="component" value="Unassembled WGS sequence"/>
</dbReference>
<evidence type="ECO:0000313" key="7">
    <source>
        <dbReference type="EMBL" id="OGZ67734.1"/>
    </source>
</evidence>
<dbReference type="EMBL" id="MHOS01000032">
    <property type="protein sequence ID" value="OGZ67734.1"/>
    <property type="molecule type" value="Genomic_DNA"/>
</dbReference>
<proteinExistence type="inferred from homology"/>
<evidence type="ECO:0000256" key="3">
    <source>
        <dbReference type="ARBA" id="ARBA00022603"/>
    </source>
</evidence>
<protein>
    <recommendedName>
        <fullName evidence="6">Ribosomal RNA small subunit methyltransferase H</fullName>
        <ecNumber evidence="6">2.1.1.199</ecNumber>
    </recommendedName>
    <alternativeName>
        <fullName evidence="6">16S rRNA m(4)C1402 methyltransferase</fullName>
    </alternativeName>
    <alternativeName>
        <fullName evidence="6">rRNA (cytosine-N(4)-)-methyltransferase RsmH</fullName>
    </alternativeName>
</protein>
<organism evidence="7 8">
    <name type="scientific">Candidatus Staskawiczbacteria bacterium RIFCSPHIGHO2_02_FULL_34_9</name>
    <dbReference type="NCBI Taxonomy" id="1802206"/>
    <lineage>
        <taxon>Bacteria</taxon>
        <taxon>Candidatus Staskawicziibacteriota</taxon>
    </lineage>
</organism>
<comment type="caution">
    <text evidence="7">The sequence shown here is derived from an EMBL/GenBank/DDBJ whole genome shotgun (WGS) entry which is preliminary data.</text>
</comment>
<dbReference type="PIRSF" id="PIRSF004486">
    <property type="entry name" value="MraW"/>
    <property type="match status" value="1"/>
</dbReference>
<accession>A0A1G2HYW0</accession>
<dbReference type="PANTHER" id="PTHR11265:SF0">
    <property type="entry name" value="12S RRNA N4-METHYLCYTIDINE METHYLTRANSFERASE"/>
    <property type="match status" value="1"/>
</dbReference>
<dbReference type="InterPro" id="IPR023397">
    <property type="entry name" value="SAM-dep_MeTrfase_MraW_recog"/>
</dbReference>
<dbReference type="GO" id="GO:0071424">
    <property type="term" value="F:rRNA (cytosine-N4-)-methyltransferase activity"/>
    <property type="evidence" value="ECO:0007669"/>
    <property type="project" value="UniProtKB-UniRule"/>
</dbReference>
<dbReference type="Gene3D" id="1.10.150.170">
    <property type="entry name" value="Putative methyltransferase TM0872, insert domain"/>
    <property type="match status" value="1"/>
</dbReference>
<dbReference type="Pfam" id="PF01795">
    <property type="entry name" value="Methyltransf_5"/>
    <property type="match status" value="1"/>
</dbReference>
<keyword evidence="4 6" id="KW-0808">Transferase</keyword>
<dbReference type="GO" id="GO:0070475">
    <property type="term" value="P:rRNA base methylation"/>
    <property type="evidence" value="ECO:0007669"/>
    <property type="project" value="UniProtKB-UniRule"/>
</dbReference>
<name>A0A1G2HYW0_9BACT</name>
<dbReference type="NCBIfam" id="TIGR00006">
    <property type="entry name" value="16S rRNA (cytosine(1402)-N(4))-methyltransferase RsmH"/>
    <property type="match status" value="1"/>
</dbReference>
<sequence>MTDIIHTPVLEKEVLNYLDPKPNENFIDCTVGEGGHSVSILEKSGPNGMLLGIDLDSRQVENSRNRLSDFKERVILQNDSYVNMKDIVVRENFKPVNGILIDLGYSSWQIEQSKRGFSFSRDELLDMRYDMQNTLTAEKIVNEYPENELQRILRDYGEEKFFRQIASRIVNERQKKRIESTKHLIEVIRMGLPPKFRKGRINFATKTFQALRIEVNGELDNLKKALPKAIDILAPGGRLAVISFHSLEDRIVKNFLKDKEKENLIKISTKKPIIASSKEVFNNPRSRSAKLRSAIKI</sequence>
<comment type="subcellular location">
    <subcellularLocation>
        <location evidence="6">Cytoplasm</location>
    </subcellularLocation>
</comment>
<evidence type="ECO:0000256" key="4">
    <source>
        <dbReference type="ARBA" id="ARBA00022679"/>
    </source>
</evidence>
<dbReference type="STRING" id="1802206.A3D35_03705"/>
<dbReference type="PANTHER" id="PTHR11265">
    <property type="entry name" value="S-ADENOSYL-METHYLTRANSFERASE MRAW"/>
    <property type="match status" value="1"/>
</dbReference>
<feature type="binding site" evidence="6">
    <location>
        <position position="54"/>
    </location>
    <ligand>
        <name>S-adenosyl-L-methionine</name>
        <dbReference type="ChEBI" id="CHEBI:59789"/>
    </ligand>
</feature>
<dbReference type="HAMAP" id="MF_01007">
    <property type="entry name" value="16SrRNA_methyltr_H"/>
    <property type="match status" value="1"/>
</dbReference>
<gene>
    <name evidence="6" type="primary">rsmH</name>
    <name evidence="7" type="ORF">A3D35_03705</name>
</gene>
<reference evidence="7 8" key="1">
    <citation type="journal article" date="2016" name="Nat. Commun.">
        <title>Thousands of microbial genomes shed light on interconnected biogeochemical processes in an aquifer system.</title>
        <authorList>
            <person name="Anantharaman K."/>
            <person name="Brown C.T."/>
            <person name="Hug L.A."/>
            <person name="Sharon I."/>
            <person name="Castelle C.J."/>
            <person name="Probst A.J."/>
            <person name="Thomas B.C."/>
            <person name="Singh A."/>
            <person name="Wilkins M.J."/>
            <person name="Karaoz U."/>
            <person name="Brodie E.L."/>
            <person name="Williams K.H."/>
            <person name="Hubbard S.S."/>
            <person name="Banfield J.F."/>
        </authorList>
    </citation>
    <scope>NUCLEOTIDE SEQUENCE [LARGE SCALE GENOMIC DNA]</scope>
</reference>
<feature type="binding site" evidence="6">
    <location>
        <position position="109"/>
    </location>
    <ligand>
        <name>S-adenosyl-L-methionine</name>
        <dbReference type="ChEBI" id="CHEBI:59789"/>
    </ligand>
</feature>
<comment type="similarity">
    <text evidence="1 6">Belongs to the methyltransferase superfamily. RsmH family.</text>
</comment>
<keyword evidence="6" id="KW-0963">Cytoplasm</keyword>
<dbReference type="SUPFAM" id="SSF81799">
    <property type="entry name" value="Putative methyltransferase TM0872, insert domain"/>
    <property type="match status" value="1"/>
</dbReference>
<dbReference type="Gene3D" id="3.40.50.150">
    <property type="entry name" value="Vaccinia Virus protein VP39"/>
    <property type="match status" value="1"/>
</dbReference>
<feature type="binding site" evidence="6">
    <location>
        <begin position="34"/>
        <end position="36"/>
    </location>
    <ligand>
        <name>S-adenosyl-L-methionine</name>
        <dbReference type="ChEBI" id="CHEBI:59789"/>
    </ligand>
</feature>
<keyword evidence="5 6" id="KW-0949">S-adenosyl-L-methionine</keyword>
<evidence type="ECO:0000256" key="6">
    <source>
        <dbReference type="HAMAP-Rule" id="MF_01007"/>
    </source>
</evidence>
<dbReference type="EC" id="2.1.1.199" evidence="6"/>
<feature type="binding site" evidence="6">
    <location>
        <position position="81"/>
    </location>
    <ligand>
        <name>S-adenosyl-L-methionine</name>
        <dbReference type="ChEBI" id="CHEBI:59789"/>
    </ligand>
</feature>
<comment type="catalytic activity">
    <reaction evidence="6">
        <text>cytidine(1402) in 16S rRNA + S-adenosyl-L-methionine = N(4)-methylcytidine(1402) in 16S rRNA + S-adenosyl-L-homocysteine + H(+)</text>
        <dbReference type="Rhea" id="RHEA:42928"/>
        <dbReference type="Rhea" id="RHEA-COMP:10286"/>
        <dbReference type="Rhea" id="RHEA-COMP:10287"/>
        <dbReference type="ChEBI" id="CHEBI:15378"/>
        <dbReference type="ChEBI" id="CHEBI:57856"/>
        <dbReference type="ChEBI" id="CHEBI:59789"/>
        <dbReference type="ChEBI" id="CHEBI:74506"/>
        <dbReference type="ChEBI" id="CHEBI:82748"/>
        <dbReference type="EC" id="2.1.1.199"/>
    </reaction>
</comment>
<evidence type="ECO:0000256" key="5">
    <source>
        <dbReference type="ARBA" id="ARBA00022691"/>
    </source>
</evidence>
<feature type="binding site" evidence="6">
    <location>
        <position position="102"/>
    </location>
    <ligand>
        <name>S-adenosyl-L-methionine</name>
        <dbReference type="ChEBI" id="CHEBI:59789"/>
    </ligand>
</feature>
<dbReference type="InterPro" id="IPR002903">
    <property type="entry name" value="RsmH"/>
</dbReference>
<evidence type="ECO:0000256" key="1">
    <source>
        <dbReference type="ARBA" id="ARBA00010396"/>
    </source>
</evidence>
<evidence type="ECO:0000256" key="2">
    <source>
        <dbReference type="ARBA" id="ARBA00022552"/>
    </source>
</evidence>
<evidence type="ECO:0000313" key="8">
    <source>
        <dbReference type="Proteomes" id="UP000176421"/>
    </source>
</evidence>
<comment type="function">
    <text evidence="6">Specifically methylates the N4 position of cytidine in position 1402 (C1402) of 16S rRNA.</text>
</comment>
<keyword evidence="3 6" id="KW-0489">Methyltransferase</keyword>
<dbReference type="SUPFAM" id="SSF53335">
    <property type="entry name" value="S-adenosyl-L-methionine-dependent methyltransferases"/>
    <property type="match status" value="1"/>
</dbReference>